<gene>
    <name evidence="2" type="ORF">SAMN05444368_1710</name>
</gene>
<dbReference type="Proteomes" id="UP000185093">
    <property type="component" value="Unassembled WGS sequence"/>
</dbReference>
<evidence type="ECO:0008006" key="4">
    <source>
        <dbReference type="Google" id="ProtNLM"/>
    </source>
</evidence>
<feature type="transmembrane region" description="Helical" evidence="1">
    <location>
        <begin position="12"/>
        <end position="32"/>
    </location>
</feature>
<proteinExistence type="predicted"/>
<name>A0ABY1JEV7_9BACT</name>
<keyword evidence="1" id="KW-1133">Transmembrane helix</keyword>
<feature type="transmembrane region" description="Helical" evidence="1">
    <location>
        <begin position="93"/>
        <end position="112"/>
    </location>
</feature>
<protein>
    <recommendedName>
        <fullName evidence="4">Hydrogenase</fullName>
    </recommendedName>
</protein>
<comment type="caution">
    <text evidence="2">The sequence shown here is derived from an EMBL/GenBank/DDBJ whole genome shotgun (WGS) entry which is preliminary data.</text>
</comment>
<reference evidence="2 3" key="1">
    <citation type="submission" date="2016-11" db="EMBL/GenBank/DDBJ databases">
        <authorList>
            <person name="Varghese N."/>
            <person name="Submissions S."/>
        </authorList>
    </citation>
    <scope>NUCLEOTIDE SEQUENCE [LARGE SCALE GENOMIC DNA]</scope>
    <source>
        <strain evidence="2 3">DSM 20664</strain>
    </source>
</reference>
<dbReference type="RefSeq" id="WP_074199907.1">
    <property type="nucleotide sequence ID" value="NZ_FSQZ01000001.1"/>
</dbReference>
<evidence type="ECO:0000313" key="2">
    <source>
        <dbReference type="EMBL" id="SIN75273.1"/>
    </source>
</evidence>
<keyword evidence="3" id="KW-1185">Reference proteome</keyword>
<sequence length="113" mass="12383">MTIGTVYTGFGFWNVYAWMMFFALGALIVLYIRSTGRSDYEKGTYQDEVFYGGNPVPQNGQDLAVPASSSYWGFTKAIASFYNLLVGVHTGILSDYMGLLIATAAVISILILL</sequence>
<organism evidence="2 3">
    <name type="scientific">Acetomicrobium flavidum</name>
    <dbReference type="NCBI Taxonomy" id="49896"/>
    <lineage>
        <taxon>Bacteria</taxon>
        <taxon>Thermotogati</taxon>
        <taxon>Synergistota</taxon>
        <taxon>Synergistia</taxon>
        <taxon>Synergistales</taxon>
        <taxon>Acetomicrobiaceae</taxon>
        <taxon>Acetomicrobium</taxon>
    </lineage>
</organism>
<evidence type="ECO:0000256" key="1">
    <source>
        <dbReference type="SAM" id="Phobius"/>
    </source>
</evidence>
<evidence type="ECO:0000313" key="3">
    <source>
        <dbReference type="Proteomes" id="UP000185093"/>
    </source>
</evidence>
<dbReference type="EMBL" id="FSQZ01000001">
    <property type="protein sequence ID" value="SIN75273.1"/>
    <property type="molecule type" value="Genomic_DNA"/>
</dbReference>
<keyword evidence="1" id="KW-0812">Transmembrane</keyword>
<accession>A0ABY1JEV7</accession>
<keyword evidence="1" id="KW-0472">Membrane</keyword>